<sequence length="271" mass="28829">MIRRAIDAPVRHSRWAIAGALVGLLLAVVLFAPAAWLASGIAKATGDRLLLIDARGSLWTGSARLVLSPGAGSRDASELPERLGWRLRPVWIDGAVGLKLVLDQSCCIRPDAAVTARLGISRVNLRLPDASPDQPWIRWPAAWLVGLGTPWNTIAPDGQIAISAQQFVVEKSKGAWQVQGMTQLELRDFSSRLSSLSPLGSYQLNLMGASTPQLLLQTQRGPLQLSGQGSLGARTRFEGEATAAPGSEAALANLLNIIGRRDGVRSIISVG</sequence>
<keyword evidence="6" id="KW-0997">Cell inner membrane</keyword>
<evidence type="ECO:0000256" key="7">
    <source>
        <dbReference type="ARBA" id="ARBA00022692"/>
    </source>
</evidence>
<dbReference type="RefSeq" id="WP_261759134.1">
    <property type="nucleotide sequence ID" value="NZ_CP104562.2"/>
</dbReference>
<evidence type="ECO:0000256" key="6">
    <source>
        <dbReference type="ARBA" id="ARBA00022519"/>
    </source>
</evidence>
<keyword evidence="7" id="KW-0812">Transmembrane</keyword>
<keyword evidence="5" id="KW-1003">Cell membrane</keyword>
<dbReference type="Proteomes" id="UP001064933">
    <property type="component" value="Chromosome"/>
</dbReference>
<dbReference type="InterPro" id="IPR022792">
    <property type="entry name" value="T2SS_protein-GspN"/>
</dbReference>
<evidence type="ECO:0000256" key="4">
    <source>
        <dbReference type="ARBA" id="ARBA00022448"/>
    </source>
</evidence>
<dbReference type="EMBL" id="CP104562">
    <property type="protein sequence ID" value="UXH79315.1"/>
    <property type="molecule type" value="Genomic_DNA"/>
</dbReference>
<evidence type="ECO:0000256" key="2">
    <source>
        <dbReference type="ARBA" id="ARBA00007208"/>
    </source>
</evidence>
<evidence type="ECO:0000256" key="10">
    <source>
        <dbReference type="ARBA" id="ARBA00030772"/>
    </source>
</evidence>
<name>A0ABY6B3L2_9BURK</name>
<accession>A0ABY6B3L2</accession>
<reference evidence="11" key="1">
    <citation type="submission" date="2022-10" db="EMBL/GenBank/DDBJ databases">
        <title>Characterization and whole genome sequencing of a new Roseateles species, isolated from fresh water.</title>
        <authorList>
            <person name="Guliayeva D.Y."/>
            <person name="Akhremchuk A.E."/>
            <person name="Sikolenko M.A."/>
            <person name="Valentovich L.N."/>
            <person name="Sidarenka A.V."/>
        </authorList>
    </citation>
    <scope>NUCLEOTIDE SEQUENCE</scope>
    <source>
        <strain evidence="11">BIM B-1768</strain>
    </source>
</reference>
<keyword evidence="9" id="KW-0472">Membrane</keyword>
<keyword evidence="8" id="KW-0653">Protein transport</keyword>
<keyword evidence="12" id="KW-1185">Reference proteome</keyword>
<dbReference type="Pfam" id="PF01203">
    <property type="entry name" value="T2SSN"/>
    <property type="match status" value="1"/>
</dbReference>
<protein>
    <recommendedName>
        <fullName evidence="3">Type II secretion system protein N</fullName>
    </recommendedName>
    <alternativeName>
        <fullName evidence="10">General secretion pathway protein N</fullName>
    </alternativeName>
</protein>
<evidence type="ECO:0000313" key="12">
    <source>
        <dbReference type="Proteomes" id="UP001064933"/>
    </source>
</evidence>
<organism evidence="11 12">
    <name type="scientific">Roseateles amylovorans</name>
    <dbReference type="NCBI Taxonomy" id="2978473"/>
    <lineage>
        <taxon>Bacteria</taxon>
        <taxon>Pseudomonadati</taxon>
        <taxon>Pseudomonadota</taxon>
        <taxon>Betaproteobacteria</taxon>
        <taxon>Burkholderiales</taxon>
        <taxon>Sphaerotilaceae</taxon>
        <taxon>Roseateles</taxon>
    </lineage>
</organism>
<evidence type="ECO:0000256" key="3">
    <source>
        <dbReference type="ARBA" id="ARBA00021563"/>
    </source>
</evidence>
<evidence type="ECO:0000256" key="5">
    <source>
        <dbReference type="ARBA" id="ARBA00022475"/>
    </source>
</evidence>
<keyword evidence="4" id="KW-0813">Transport</keyword>
<comment type="subcellular location">
    <subcellularLocation>
        <location evidence="1">Cell inner membrane</location>
    </subcellularLocation>
</comment>
<gene>
    <name evidence="11" type="ORF">N4261_05105</name>
</gene>
<evidence type="ECO:0000256" key="8">
    <source>
        <dbReference type="ARBA" id="ARBA00022927"/>
    </source>
</evidence>
<evidence type="ECO:0000256" key="9">
    <source>
        <dbReference type="ARBA" id="ARBA00023136"/>
    </source>
</evidence>
<evidence type="ECO:0000313" key="11">
    <source>
        <dbReference type="EMBL" id="UXH79315.1"/>
    </source>
</evidence>
<proteinExistence type="inferred from homology"/>
<comment type="similarity">
    <text evidence="2">Belongs to the GSP N family.</text>
</comment>
<evidence type="ECO:0000256" key="1">
    <source>
        <dbReference type="ARBA" id="ARBA00004533"/>
    </source>
</evidence>